<name>A0A7D9CY90_DEKBR</name>
<dbReference type="GO" id="GO:0006571">
    <property type="term" value="P:tyrosine biosynthetic process"/>
    <property type="evidence" value="ECO:0007669"/>
    <property type="project" value="TreeGrafter"/>
</dbReference>
<evidence type="ECO:0000313" key="13">
    <source>
        <dbReference type="Proteomes" id="UP000478008"/>
    </source>
</evidence>
<evidence type="ECO:0000313" key="12">
    <source>
        <dbReference type="EMBL" id="VUG18614.1"/>
    </source>
</evidence>
<dbReference type="FunFam" id="3.40.640.10:FF:000074">
    <property type="entry name" value="Aromatic amino acid aminotransferase"/>
    <property type="match status" value="1"/>
</dbReference>
<evidence type="ECO:0000256" key="1">
    <source>
        <dbReference type="ARBA" id="ARBA00001933"/>
    </source>
</evidence>
<dbReference type="InterPro" id="IPR015421">
    <property type="entry name" value="PyrdxlP-dep_Trfase_major"/>
</dbReference>
<dbReference type="EC" id="2.6.1.57" evidence="9"/>
<sequence>MAIKNLRSHLSKEAAGRKNSPLKSAFKYYGKDNIIFLGGGLPMADYFPWEKIEASSPAPPFTTPAGIAEKPSVTGNEVKTILEKGPTGKLDIPLARSLQYGHTDGQPELKEFFREHTEIIHHPPYKEWDIILTIGSTEAWDATLRTFCDPNDYVLVEEHAFSSAIETARALNVNFVPVPMDEYGIIPEKMAKILDNWDSSKPLPKILYTVPTGQNPTGSSLSNERRKEIYALACKYDFIIIEDEPYYFLQMGEYSKEQDATKLPVPTHEQFLKSLVKSFLSIDVEGRVVRLDSCSKVLGPGTRLGWIIAQQELLERYVRVHEVTIQSASGFTQSIVNGLLQRWGQDGYIDWLIGLRKEYTIKRDFTIHCLEKYMPDVVSWTPPVAGMFFTVVIDAAKHPDFATKYDSDPKKLETAIYEKAIEKGALMIPGSWFNVPDCELSKTTKFFYRGTYAAVDLPKLDVGIHRFGDAVKDIFKL</sequence>
<comment type="cofactor">
    <cofactor evidence="1">
        <name>pyridoxal 5'-phosphate</name>
        <dbReference type="ChEBI" id="CHEBI:597326"/>
    </cofactor>
</comment>
<evidence type="ECO:0000256" key="2">
    <source>
        <dbReference type="ARBA" id="ARBA00004496"/>
    </source>
</evidence>
<keyword evidence="6" id="KW-0808">Transferase</keyword>
<organism evidence="12 13">
    <name type="scientific">Dekkera bruxellensis</name>
    <name type="common">Brettanomyces custersii</name>
    <dbReference type="NCBI Taxonomy" id="5007"/>
    <lineage>
        <taxon>Eukaryota</taxon>
        <taxon>Fungi</taxon>
        <taxon>Dikarya</taxon>
        <taxon>Ascomycota</taxon>
        <taxon>Saccharomycotina</taxon>
        <taxon>Pichiomycetes</taxon>
        <taxon>Pichiales</taxon>
        <taxon>Pichiaceae</taxon>
        <taxon>Brettanomyces</taxon>
    </lineage>
</organism>
<dbReference type="GO" id="GO:0047536">
    <property type="term" value="F:2-aminoadipate transaminase activity"/>
    <property type="evidence" value="ECO:0007669"/>
    <property type="project" value="TreeGrafter"/>
</dbReference>
<keyword evidence="4" id="KW-0963">Cytoplasm</keyword>
<dbReference type="PANTHER" id="PTHR42790">
    <property type="entry name" value="AMINOTRANSFERASE"/>
    <property type="match status" value="1"/>
</dbReference>
<comment type="subcellular location">
    <subcellularLocation>
        <location evidence="2">Cytoplasm</location>
    </subcellularLocation>
</comment>
<protein>
    <recommendedName>
        <fullName evidence="9">aromatic-amino-acid transaminase</fullName>
        <ecNumber evidence="9">2.6.1.57</ecNumber>
    </recommendedName>
</protein>
<reference evidence="12 13" key="1">
    <citation type="submission" date="2019-07" db="EMBL/GenBank/DDBJ databases">
        <authorList>
            <person name="Friedrich A."/>
            <person name="Schacherer J."/>
        </authorList>
    </citation>
    <scope>NUCLEOTIDE SEQUENCE [LARGE SCALE GENOMIC DNA]</scope>
</reference>
<evidence type="ECO:0000256" key="4">
    <source>
        <dbReference type="ARBA" id="ARBA00022490"/>
    </source>
</evidence>
<dbReference type="EMBL" id="JABCYN010000009">
    <property type="protein sequence ID" value="KAF6015599.1"/>
    <property type="molecule type" value="Genomic_DNA"/>
</dbReference>
<proteinExistence type="inferred from homology"/>
<evidence type="ECO:0000256" key="5">
    <source>
        <dbReference type="ARBA" id="ARBA00022576"/>
    </source>
</evidence>
<evidence type="ECO:0000256" key="6">
    <source>
        <dbReference type="ARBA" id="ARBA00022679"/>
    </source>
</evidence>
<dbReference type="GO" id="GO:0008793">
    <property type="term" value="F:aromatic-amino-acid transaminase activity"/>
    <property type="evidence" value="ECO:0007669"/>
    <property type="project" value="TreeGrafter"/>
</dbReference>
<dbReference type="GO" id="GO:0005737">
    <property type="term" value="C:cytoplasm"/>
    <property type="evidence" value="ECO:0007669"/>
    <property type="project" value="UniProtKB-SubCell"/>
</dbReference>
<comment type="catalytic activity">
    <reaction evidence="8">
        <text>an aromatic L-alpha-amino acid + 2-oxoglutarate = an aromatic oxo-acid + L-glutamate</text>
        <dbReference type="Rhea" id="RHEA:17533"/>
        <dbReference type="ChEBI" id="CHEBI:16810"/>
        <dbReference type="ChEBI" id="CHEBI:29985"/>
        <dbReference type="ChEBI" id="CHEBI:73309"/>
        <dbReference type="ChEBI" id="CHEBI:84824"/>
        <dbReference type="EC" id="2.6.1.57"/>
    </reaction>
</comment>
<keyword evidence="7" id="KW-0663">Pyridoxal phosphate</keyword>
<evidence type="ECO:0000256" key="3">
    <source>
        <dbReference type="ARBA" id="ARBA00007441"/>
    </source>
</evidence>
<dbReference type="Proteomes" id="UP000568158">
    <property type="component" value="Unassembled WGS sequence"/>
</dbReference>
<evidence type="ECO:0000256" key="8">
    <source>
        <dbReference type="ARBA" id="ARBA00051993"/>
    </source>
</evidence>
<accession>A0A7D9CY90</accession>
<evidence type="ECO:0000256" key="7">
    <source>
        <dbReference type="ARBA" id="ARBA00022898"/>
    </source>
</evidence>
<dbReference type="InterPro" id="IPR050859">
    <property type="entry name" value="Class-I_PLP-dep_aminotransf"/>
</dbReference>
<evidence type="ECO:0000313" key="14">
    <source>
        <dbReference type="Proteomes" id="UP000568158"/>
    </source>
</evidence>
<dbReference type="SUPFAM" id="SSF53383">
    <property type="entry name" value="PLP-dependent transferases"/>
    <property type="match status" value="1"/>
</dbReference>
<evidence type="ECO:0000313" key="11">
    <source>
        <dbReference type="EMBL" id="KAF6015599.1"/>
    </source>
</evidence>
<reference evidence="11 14" key="2">
    <citation type="journal article" date="2020" name="Appl. Microbiol. Biotechnol.">
        <title>Targeted gene deletion in Brettanomyces bruxellensis with an expression-free CRISPR-Cas9 system.</title>
        <authorList>
            <person name="Varela C."/>
            <person name="Bartel C."/>
            <person name="Onetto C."/>
            <person name="Borneman A."/>
        </authorList>
    </citation>
    <scope>NUCLEOTIDE SEQUENCE [LARGE SCALE GENOMIC DNA]</scope>
    <source>
        <strain evidence="11 14">AWRI1613</strain>
    </source>
</reference>
<dbReference type="Gene3D" id="3.40.640.10">
    <property type="entry name" value="Type I PLP-dependent aspartate aminotransferase-like (Major domain)"/>
    <property type="match status" value="1"/>
</dbReference>
<dbReference type="GO" id="GO:0019878">
    <property type="term" value="P:lysine biosynthetic process via aminoadipic acid"/>
    <property type="evidence" value="ECO:0007669"/>
    <property type="project" value="TreeGrafter"/>
</dbReference>
<dbReference type="Pfam" id="PF00155">
    <property type="entry name" value="Aminotran_1_2"/>
    <property type="match status" value="1"/>
</dbReference>
<dbReference type="Proteomes" id="UP000478008">
    <property type="component" value="Unassembled WGS sequence"/>
</dbReference>
<dbReference type="AlphaFoldDB" id="A0A7D9CY90"/>
<dbReference type="InterPro" id="IPR015424">
    <property type="entry name" value="PyrdxlP-dep_Trfase"/>
</dbReference>
<feature type="domain" description="Aminotransferase class I/classII large" evidence="10">
    <location>
        <begin position="98"/>
        <end position="465"/>
    </location>
</feature>
<gene>
    <name evidence="12" type="primary">ARO8</name>
    <name evidence="12" type="ORF">DEBR0S3_15830G</name>
    <name evidence="11" type="ORF">HII12_000758</name>
</gene>
<dbReference type="CDD" id="cd00609">
    <property type="entry name" value="AAT_like"/>
    <property type="match status" value="1"/>
</dbReference>
<evidence type="ECO:0000259" key="10">
    <source>
        <dbReference type="Pfam" id="PF00155"/>
    </source>
</evidence>
<keyword evidence="13" id="KW-1185">Reference proteome</keyword>
<dbReference type="EMBL" id="CABFWN010000003">
    <property type="protein sequence ID" value="VUG18614.1"/>
    <property type="molecule type" value="Genomic_DNA"/>
</dbReference>
<keyword evidence="5" id="KW-0032">Aminotransferase</keyword>
<dbReference type="GO" id="GO:0009074">
    <property type="term" value="P:aromatic amino acid family catabolic process"/>
    <property type="evidence" value="ECO:0007669"/>
    <property type="project" value="TreeGrafter"/>
</dbReference>
<dbReference type="InterPro" id="IPR004839">
    <property type="entry name" value="Aminotransferase_I/II_large"/>
</dbReference>
<comment type="similarity">
    <text evidence="3">Belongs to the class-I pyridoxal-phosphate-dependent aminotransferase family.</text>
</comment>
<evidence type="ECO:0000256" key="9">
    <source>
        <dbReference type="ARBA" id="ARBA00067014"/>
    </source>
</evidence>
<dbReference type="PANTHER" id="PTHR42790:SF21">
    <property type="entry name" value="AROMATIC_AMINOADIPATE AMINOTRANSFERASE 1"/>
    <property type="match status" value="1"/>
</dbReference>
<dbReference type="GO" id="GO:0030170">
    <property type="term" value="F:pyridoxal phosphate binding"/>
    <property type="evidence" value="ECO:0007669"/>
    <property type="project" value="InterPro"/>
</dbReference>